<sequence>MTTLHNIHSNKIITSSLLAIILIGGGLIYYRPSVSFNLDDALIFFNIIESKPIYWGVDHFDKGRFYPLAFMDLNLLMYLFPTSDILAAPRIYFFANVMLFTLLACVMFYLLLQIVPLSYSMLALLICFINLGFVIVFMGVCFPERVQVVWLSGYILGLFFLAHEQKRVALWVVVCIVCGGASMFYKEPDCVFICGSLALLLGLRYFYGYTSGAPKDRADMPIIIVGLVLLLVACVFMGLYLWLVVPHIQKSYANFGLKDMQVAKDMINALLYHPFLFLFAPAVLIVRIYKVSQAIKSDDKTALKSRYAFYDSLLIAALAYGASYFVLMIFTPYYFFPCYVMACLPVAFYTKLYYKHLRKLFVVVCLIHALINIPSALSHYTSIKILPPHYLQAAQFLANYTHTNPNTKIFMLGQNQDPLGKVFYGYLGWFVRYFGGRDFDLATNLPPTTTPHIDPSSPYSIFNSPTLQTPKSGDLLYLDSYTQAHITPQYLAKLRADYEEIFASSYAGFYDISPKTLAKYALITHAPQYAKHLANNIFHAPLGVYIYRVR</sequence>
<feature type="transmembrane region" description="Helical" evidence="1">
    <location>
        <begin position="333"/>
        <end position="353"/>
    </location>
</feature>
<dbReference type="AlphaFoldDB" id="A0A377J611"/>
<name>A0A377J611_9HELI</name>
<dbReference type="EMBL" id="UGHV01000001">
    <property type="protein sequence ID" value="STO97735.1"/>
    <property type="molecule type" value="Genomic_DNA"/>
</dbReference>
<feature type="transmembrane region" description="Helical" evidence="1">
    <location>
        <begin position="222"/>
        <end position="245"/>
    </location>
</feature>
<evidence type="ECO:0000313" key="3">
    <source>
        <dbReference type="Proteomes" id="UP000254841"/>
    </source>
</evidence>
<feature type="transmembrane region" description="Helical" evidence="1">
    <location>
        <begin position="146"/>
        <end position="161"/>
    </location>
</feature>
<evidence type="ECO:0008006" key="4">
    <source>
        <dbReference type="Google" id="ProtNLM"/>
    </source>
</evidence>
<protein>
    <recommendedName>
        <fullName evidence="4">Glycosyltransferase RgtA/B/C/D-like domain-containing protein</fullName>
    </recommendedName>
</protein>
<feature type="transmembrane region" description="Helical" evidence="1">
    <location>
        <begin position="191"/>
        <end position="210"/>
    </location>
</feature>
<reference evidence="2 3" key="1">
    <citation type="submission" date="2018-06" db="EMBL/GenBank/DDBJ databases">
        <authorList>
            <consortium name="Pathogen Informatics"/>
            <person name="Doyle S."/>
        </authorList>
    </citation>
    <scope>NUCLEOTIDE SEQUENCE [LARGE SCALE GENOMIC DNA]</scope>
    <source>
        <strain evidence="2 3">NCTC12410</strain>
    </source>
</reference>
<feature type="transmembrane region" description="Helical" evidence="1">
    <location>
        <begin position="360"/>
        <end position="380"/>
    </location>
</feature>
<proteinExistence type="predicted"/>
<feature type="transmembrane region" description="Helical" evidence="1">
    <location>
        <begin position="307"/>
        <end position="327"/>
    </location>
</feature>
<feature type="transmembrane region" description="Helical" evidence="1">
    <location>
        <begin position="265"/>
        <end position="286"/>
    </location>
</feature>
<keyword evidence="1" id="KW-0472">Membrane</keyword>
<dbReference type="Proteomes" id="UP000254841">
    <property type="component" value="Unassembled WGS sequence"/>
</dbReference>
<feature type="transmembrane region" description="Helical" evidence="1">
    <location>
        <begin position="12"/>
        <end position="30"/>
    </location>
</feature>
<gene>
    <name evidence="2" type="ORF">NCTC12410_01571</name>
</gene>
<organism evidence="2 3">
    <name type="scientific">Helicobacter canis</name>
    <dbReference type="NCBI Taxonomy" id="29419"/>
    <lineage>
        <taxon>Bacteria</taxon>
        <taxon>Pseudomonadati</taxon>
        <taxon>Campylobacterota</taxon>
        <taxon>Epsilonproteobacteria</taxon>
        <taxon>Campylobacterales</taxon>
        <taxon>Helicobacteraceae</taxon>
        <taxon>Helicobacter</taxon>
    </lineage>
</organism>
<accession>A0A377J611</accession>
<evidence type="ECO:0000256" key="1">
    <source>
        <dbReference type="SAM" id="Phobius"/>
    </source>
</evidence>
<keyword evidence="1" id="KW-1133">Transmembrane helix</keyword>
<feature type="transmembrane region" description="Helical" evidence="1">
    <location>
        <begin position="168"/>
        <end position="185"/>
    </location>
</feature>
<dbReference type="OrthoDB" id="5318859at2"/>
<evidence type="ECO:0000313" key="2">
    <source>
        <dbReference type="EMBL" id="STO97735.1"/>
    </source>
</evidence>
<feature type="transmembrane region" description="Helical" evidence="1">
    <location>
        <begin position="91"/>
        <end position="112"/>
    </location>
</feature>
<feature type="transmembrane region" description="Helical" evidence="1">
    <location>
        <begin position="119"/>
        <end position="140"/>
    </location>
</feature>
<dbReference type="RefSeq" id="WP_115011955.1">
    <property type="nucleotide sequence ID" value="NZ_UGHV01000001.1"/>
</dbReference>
<keyword evidence="1" id="KW-0812">Transmembrane</keyword>